<sequence>MLCKRTNPILLVLLTALTQLSLAGIPSEDAMNRPTVLDNGQPLHATTAQQEQPVLPSSVKATDIPTLQKKAECPACDCLAICAGASTTTITPTSTPSSGSARREILVMANRDDLHSPSVTIDLKAKSSNQPNKNPKKNCPNCDFEHCGCGHGSGGALLGSSPRQAAGIAVGMGCVAAIAAGGLF</sequence>
<dbReference type="Proteomes" id="UP001174997">
    <property type="component" value="Unassembled WGS sequence"/>
</dbReference>
<protein>
    <submittedName>
        <fullName evidence="2">Uncharacterized protein</fullName>
    </submittedName>
</protein>
<reference evidence="2" key="1">
    <citation type="submission" date="2023-06" db="EMBL/GenBank/DDBJ databases">
        <title>Genome-scale phylogeny and comparative genomics of the fungal order Sordariales.</title>
        <authorList>
            <consortium name="Lawrence Berkeley National Laboratory"/>
            <person name="Hensen N."/>
            <person name="Bonometti L."/>
            <person name="Westerberg I."/>
            <person name="Brannstrom I.O."/>
            <person name="Guillou S."/>
            <person name="Cros-Aarteil S."/>
            <person name="Calhoun S."/>
            <person name="Haridas S."/>
            <person name="Kuo A."/>
            <person name="Mondo S."/>
            <person name="Pangilinan J."/>
            <person name="Riley R."/>
            <person name="Labutti K."/>
            <person name="Andreopoulos B."/>
            <person name="Lipzen A."/>
            <person name="Chen C."/>
            <person name="Yanf M."/>
            <person name="Daum C."/>
            <person name="Ng V."/>
            <person name="Clum A."/>
            <person name="Steindorff A."/>
            <person name="Ohm R."/>
            <person name="Martin F."/>
            <person name="Silar P."/>
            <person name="Natvig D."/>
            <person name="Lalanne C."/>
            <person name="Gautier V."/>
            <person name="Ament-Velasquez S.L."/>
            <person name="Kruys A."/>
            <person name="Hutchinson M.I."/>
            <person name="Powell A.J."/>
            <person name="Barry K."/>
            <person name="Miller A.N."/>
            <person name="Grigoriev I.V."/>
            <person name="Debuchy R."/>
            <person name="Gladieux P."/>
            <person name="Thoren M.H."/>
            <person name="Johannesson H."/>
        </authorList>
    </citation>
    <scope>NUCLEOTIDE SEQUENCE</scope>
    <source>
        <strain evidence="2">CBS 307.81</strain>
    </source>
</reference>
<keyword evidence="1" id="KW-0732">Signal</keyword>
<evidence type="ECO:0000256" key="1">
    <source>
        <dbReference type="SAM" id="SignalP"/>
    </source>
</evidence>
<organism evidence="2 3">
    <name type="scientific">Cercophora samala</name>
    <dbReference type="NCBI Taxonomy" id="330535"/>
    <lineage>
        <taxon>Eukaryota</taxon>
        <taxon>Fungi</taxon>
        <taxon>Dikarya</taxon>
        <taxon>Ascomycota</taxon>
        <taxon>Pezizomycotina</taxon>
        <taxon>Sordariomycetes</taxon>
        <taxon>Sordariomycetidae</taxon>
        <taxon>Sordariales</taxon>
        <taxon>Lasiosphaeriaceae</taxon>
        <taxon>Cercophora</taxon>
    </lineage>
</organism>
<feature type="signal peptide" evidence="1">
    <location>
        <begin position="1"/>
        <end position="23"/>
    </location>
</feature>
<proteinExistence type="predicted"/>
<dbReference type="EMBL" id="JAULSY010000019">
    <property type="protein sequence ID" value="KAK0671696.1"/>
    <property type="molecule type" value="Genomic_DNA"/>
</dbReference>
<dbReference type="AlphaFoldDB" id="A0AA39ZIU3"/>
<evidence type="ECO:0000313" key="3">
    <source>
        <dbReference type="Proteomes" id="UP001174997"/>
    </source>
</evidence>
<accession>A0AA39ZIU3</accession>
<comment type="caution">
    <text evidence="2">The sequence shown here is derived from an EMBL/GenBank/DDBJ whole genome shotgun (WGS) entry which is preliminary data.</text>
</comment>
<keyword evidence="3" id="KW-1185">Reference proteome</keyword>
<name>A0AA39ZIU3_9PEZI</name>
<feature type="chain" id="PRO_5041264173" evidence="1">
    <location>
        <begin position="24"/>
        <end position="184"/>
    </location>
</feature>
<gene>
    <name evidence="2" type="ORF">QBC41DRAFT_49490</name>
</gene>
<evidence type="ECO:0000313" key="2">
    <source>
        <dbReference type="EMBL" id="KAK0671696.1"/>
    </source>
</evidence>